<dbReference type="PIRSF" id="PIRSF006470">
    <property type="entry name" value="DctB"/>
    <property type="match status" value="1"/>
</dbReference>
<dbReference type="NCBIfam" id="NF037995">
    <property type="entry name" value="TRAP_S1"/>
    <property type="match status" value="1"/>
</dbReference>
<dbReference type="InterPro" id="IPR018389">
    <property type="entry name" value="DctP_fam"/>
</dbReference>
<dbReference type="InterPro" id="IPR038404">
    <property type="entry name" value="TRAP_DctP_sf"/>
</dbReference>
<dbReference type="PANTHER" id="PTHR33376:SF2">
    <property type="entry name" value="DICARBOXYLATE-BINDING PERIPLASMIC PROTEIN"/>
    <property type="match status" value="1"/>
</dbReference>
<protein>
    <submittedName>
        <fullName evidence="2">TRAP transporter substrate-binding protein</fullName>
    </submittedName>
</protein>
<name>A0A9X2RKS8_9PROT</name>
<evidence type="ECO:0000313" key="3">
    <source>
        <dbReference type="Proteomes" id="UP001142610"/>
    </source>
</evidence>
<evidence type="ECO:0000313" key="2">
    <source>
        <dbReference type="EMBL" id="MCQ8186093.1"/>
    </source>
</evidence>
<dbReference type="GO" id="GO:0030288">
    <property type="term" value="C:outer membrane-bounded periplasmic space"/>
    <property type="evidence" value="ECO:0007669"/>
    <property type="project" value="InterPro"/>
</dbReference>
<organism evidence="2 3">
    <name type="scientific">Parvularcula maris</name>
    <dbReference type="NCBI Taxonomy" id="2965077"/>
    <lineage>
        <taxon>Bacteria</taxon>
        <taxon>Pseudomonadati</taxon>
        <taxon>Pseudomonadota</taxon>
        <taxon>Alphaproteobacteria</taxon>
        <taxon>Parvularculales</taxon>
        <taxon>Parvularculaceae</taxon>
        <taxon>Parvularcula</taxon>
    </lineage>
</organism>
<accession>A0A9X2RKS8</accession>
<dbReference type="Pfam" id="PF03480">
    <property type="entry name" value="DctP"/>
    <property type="match status" value="1"/>
</dbReference>
<keyword evidence="1" id="KW-0732">Signal</keyword>
<proteinExistence type="predicted"/>
<dbReference type="AlphaFoldDB" id="A0A9X2RKS8"/>
<gene>
    <name evidence="2" type="ORF">NOG11_11910</name>
</gene>
<dbReference type="InterPro" id="IPR004682">
    <property type="entry name" value="TRAP_DctP"/>
</dbReference>
<dbReference type="NCBIfam" id="TIGR00787">
    <property type="entry name" value="dctP"/>
    <property type="match status" value="1"/>
</dbReference>
<reference evidence="2" key="1">
    <citation type="submission" date="2022-07" db="EMBL/GenBank/DDBJ databases">
        <title>Parvularcula maris sp. nov., an algicidal bacterium isolated from seawater.</title>
        <authorList>
            <person name="Li F."/>
        </authorList>
    </citation>
    <scope>NUCLEOTIDE SEQUENCE</scope>
    <source>
        <strain evidence="2">BGMRC 0090</strain>
    </source>
</reference>
<dbReference type="GO" id="GO:0055085">
    <property type="term" value="P:transmembrane transport"/>
    <property type="evidence" value="ECO:0007669"/>
    <property type="project" value="InterPro"/>
</dbReference>
<dbReference type="GO" id="GO:0030246">
    <property type="term" value="F:carbohydrate binding"/>
    <property type="evidence" value="ECO:0007669"/>
    <property type="project" value="TreeGrafter"/>
</dbReference>
<dbReference type="PROSITE" id="PS51257">
    <property type="entry name" value="PROKAR_LIPOPROTEIN"/>
    <property type="match status" value="1"/>
</dbReference>
<evidence type="ECO:0000256" key="1">
    <source>
        <dbReference type="ARBA" id="ARBA00022729"/>
    </source>
</evidence>
<dbReference type="PANTHER" id="PTHR33376">
    <property type="match status" value="1"/>
</dbReference>
<comment type="caution">
    <text evidence="2">The sequence shown here is derived from an EMBL/GenBank/DDBJ whole genome shotgun (WGS) entry which is preliminary data.</text>
</comment>
<dbReference type="CDD" id="cd13671">
    <property type="entry name" value="PBP2_TRAP_SBP_like_3"/>
    <property type="match status" value="1"/>
</dbReference>
<dbReference type="RefSeq" id="WP_256619989.1">
    <property type="nucleotide sequence ID" value="NZ_JANIBC010000012.1"/>
</dbReference>
<dbReference type="EMBL" id="JANIBC010000012">
    <property type="protein sequence ID" value="MCQ8186093.1"/>
    <property type="molecule type" value="Genomic_DNA"/>
</dbReference>
<sequence length="330" mass="36461">MASSFTRRSAVAGLSLAGLAGCGETERPLWAADAQPANYPTVEALRHFAATLEKLTGDELRIKIYPGAQLGPERDTLEMTIFGGLDINRVNTAPLNPIAEETIVPALPFVFSSIRHMRACMDGEPGRHILEALEPAGLKGLCFYDSGARSFYNSRRPVLEPSDLQGLKIRVQNSDLYVATMKALGASATPMSFSEVYQALVQKVIDGAENNWPSYESTRHFEAAPFYSLTQHIMAPEVLVMSMRRWRLLTDDQRAAVLEAARQSVPVMRRIWDARVETSRKIVLGAGVTVNDISDKSLFRSKVQPVYERFINRKLIPLVELIGDTAVPLG</sequence>
<keyword evidence="3" id="KW-1185">Reference proteome</keyword>
<dbReference type="Proteomes" id="UP001142610">
    <property type="component" value="Unassembled WGS sequence"/>
</dbReference>
<dbReference type="Gene3D" id="3.40.190.170">
    <property type="entry name" value="Bacterial extracellular solute-binding protein, family 7"/>
    <property type="match status" value="1"/>
</dbReference>